<feature type="domain" description="AB hydrolase-1" evidence="2">
    <location>
        <begin position="29"/>
        <end position="282"/>
    </location>
</feature>
<dbReference type="Pfam" id="PF00561">
    <property type="entry name" value="Abhydrolase_1"/>
    <property type="match status" value="1"/>
</dbReference>
<protein>
    <submittedName>
        <fullName evidence="3">Alpha/beta hydrolase</fullName>
    </submittedName>
</protein>
<name>A0ABN3UM06_9MICO</name>
<reference evidence="3 4" key="1">
    <citation type="journal article" date="2019" name="Int. J. Syst. Evol. Microbiol.">
        <title>The Global Catalogue of Microorganisms (GCM) 10K type strain sequencing project: providing services to taxonomists for standard genome sequencing and annotation.</title>
        <authorList>
            <consortium name="The Broad Institute Genomics Platform"/>
            <consortium name="The Broad Institute Genome Sequencing Center for Infectious Disease"/>
            <person name="Wu L."/>
            <person name="Ma J."/>
        </authorList>
    </citation>
    <scope>NUCLEOTIDE SEQUENCE [LARGE SCALE GENOMIC DNA]</scope>
    <source>
        <strain evidence="3 4">JCM 16378</strain>
    </source>
</reference>
<dbReference type="InterPro" id="IPR000639">
    <property type="entry name" value="Epox_hydrolase-like"/>
</dbReference>
<dbReference type="EMBL" id="BAAARN010000001">
    <property type="protein sequence ID" value="GAA2735445.1"/>
    <property type="molecule type" value="Genomic_DNA"/>
</dbReference>
<dbReference type="InterPro" id="IPR029058">
    <property type="entry name" value="AB_hydrolase_fold"/>
</dbReference>
<dbReference type="Gene3D" id="3.40.50.1820">
    <property type="entry name" value="alpha/beta hydrolase"/>
    <property type="match status" value="1"/>
</dbReference>
<evidence type="ECO:0000313" key="3">
    <source>
        <dbReference type="EMBL" id="GAA2735445.1"/>
    </source>
</evidence>
<evidence type="ECO:0000313" key="4">
    <source>
        <dbReference type="Proteomes" id="UP001501326"/>
    </source>
</evidence>
<proteinExistence type="predicted"/>
<evidence type="ECO:0000256" key="1">
    <source>
        <dbReference type="ARBA" id="ARBA00022801"/>
    </source>
</evidence>
<keyword evidence="4" id="KW-1185">Reference proteome</keyword>
<accession>A0ABN3UM06</accession>
<dbReference type="GO" id="GO:0016787">
    <property type="term" value="F:hydrolase activity"/>
    <property type="evidence" value="ECO:0007669"/>
    <property type="project" value="UniProtKB-KW"/>
</dbReference>
<dbReference type="PRINTS" id="PR00412">
    <property type="entry name" value="EPOXHYDRLASE"/>
</dbReference>
<evidence type="ECO:0000259" key="2">
    <source>
        <dbReference type="Pfam" id="PF00561"/>
    </source>
</evidence>
<dbReference type="InterPro" id="IPR000073">
    <property type="entry name" value="AB_hydrolase_1"/>
</dbReference>
<dbReference type="SUPFAM" id="SSF53474">
    <property type="entry name" value="alpha/beta-Hydrolases"/>
    <property type="match status" value="1"/>
</dbReference>
<dbReference type="Proteomes" id="UP001501326">
    <property type="component" value="Unassembled WGS sequence"/>
</dbReference>
<organism evidence="3 4">
    <name type="scientific">Pedococcus aerophilus</name>
    <dbReference type="NCBI Taxonomy" id="436356"/>
    <lineage>
        <taxon>Bacteria</taxon>
        <taxon>Bacillati</taxon>
        <taxon>Actinomycetota</taxon>
        <taxon>Actinomycetes</taxon>
        <taxon>Micrococcales</taxon>
        <taxon>Intrasporangiaceae</taxon>
        <taxon>Pedococcus</taxon>
    </lineage>
</organism>
<dbReference type="PANTHER" id="PTHR43329">
    <property type="entry name" value="EPOXIDE HYDROLASE"/>
    <property type="match status" value="1"/>
</dbReference>
<comment type="caution">
    <text evidence="3">The sequence shown here is derived from an EMBL/GenBank/DDBJ whole genome shotgun (WGS) entry which is preliminary data.</text>
</comment>
<gene>
    <name evidence="3" type="ORF">GCM10009867_17740</name>
</gene>
<sequence>MALIDGPWEHRFVAANGARFHVAEQGEGPVVLLLHGFPQFWWAWRHQMQALADAGYRACAMDLRGYGASDKPPRGYDTRTSATDVASVLRSLGASQAAVVGHGWGGWIAWSMPVLQPTVTRAIASLSMPHPLVFRKASFSSPRQAKANAYLGGLQRPFVPERQMTVHGGYVQRLLREWASPEGIWPSPEEATVYAEAMALPFVAHSAAEYYRWLVRSQARPDGWRFAATMKKPISVPVLQLHGERDGAVLPSTAGGSREYCTGPYEGSLVPGVGHFLPEEAPELVNERLVRWLDALDA</sequence>
<keyword evidence="1 3" id="KW-0378">Hydrolase</keyword>